<proteinExistence type="predicted"/>
<keyword evidence="3" id="KW-1185">Reference proteome</keyword>
<dbReference type="Pfam" id="PF20700">
    <property type="entry name" value="Mutator"/>
    <property type="match status" value="1"/>
</dbReference>
<organism evidence="2 3">
    <name type="scientific">Ladona fulva</name>
    <name type="common">Scarce chaser dragonfly</name>
    <name type="synonym">Libellula fulva</name>
    <dbReference type="NCBI Taxonomy" id="123851"/>
    <lineage>
        <taxon>Eukaryota</taxon>
        <taxon>Metazoa</taxon>
        <taxon>Ecdysozoa</taxon>
        <taxon>Arthropoda</taxon>
        <taxon>Hexapoda</taxon>
        <taxon>Insecta</taxon>
        <taxon>Pterygota</taxon>
        <taxon>Palaeoptera</taxon>
        <taxon>Odonata</taxon>
        <taxon>Epiprocta</taxon>
        <taxon>Anisoptera</taxon>
        <taxon>Libelluloidea</taxon>
        <taxon>Libellulidae</taxon>
        <taxon>Ladona</taxon>
    </lineage>
</organism>
<dbReference type="EMBL" id="KZ308713">
    <property type="protein sequence ID" value="KAG8233370.1"/>
    <property type="molecule type" value="Genomic_DNA"/>
</dbReference>
<gene>
    <name evidence="2" type="ORF">J437_LFUL005832</name>
</gene>
<evidence type="ECO:0000259" key="1">
    <source>
        <dbReference type="Pfam" id="PF20700"/>
    </source>
</evidence>
<comment type="caution">
    <text evidence="2">The sequence shown here is derived from an EMBL/GenBank/DDBJ whole genome shotgun (WGS) entry which is preliminary data.</text>
</comment>
<dbReference type="AlphaFoldDB" id="A0A8K0KGP5"/>
<reference evidence="2" key="2">
    <citation type="submission" date="2017-10" db="EMBL/GenBank/DDBJ databases">
        <title>Ladona fulva Genome sequencing and assembly.</title>
        <authorList>
            <person name="Murali S."/>
            <person name="Richards S."/>
            <person name="Bandaranaike D."/>
            <person name="Bellair M."/>
            <person name="Blankenburg K."/>
            <person name="Chao H."/>
            <person name="Dinh H."/>
            <person name="Doddapaneni H."/>
            <person name="Dugan-Rocha S."/>
            <person name="Elkadiri S."/>
            <person name="Gnanaolivu R."/>
            <person name="Hernandez B."/>
            <person name="Skinner E."/>
            <person name="Javaid M."/>
            <person name="Lee S."/>
            <person name="Li M."/>
            <person name="Ming W."/>
            <person name="Munidasa M."/>
            <person name="Muniz J."/>
            <person name="Nguyen L."/>
            <person name="Hughes D."/>
            <person name="Osuji N."/>
            <person name="Pu L.-L."/>
            <person name="Puazo M."/>
            <person name="Qu C."/>
            <person name="Quiroz J."/>
            <person name="Raj R."/>
            <person name="Weissenberger G."/>
            <person name="Xin Y."/>
            <person name="Zou X."/>
            <person name="Han Y."/>
            <person name="Worley K."/>
            <person name="Muzny D."/>
            <person name="Gibbs R."/>
        </authorList>
    </citation>
    <scope>NUCLEOTIDE SEQUENCE</scope>
    <source>
        <strain evidence="2">Sampled in the wild</strain>
    </source>
</reference>
<protein>
    <recommendedName>
        <fullName evidence="1">Mutator-like transposase domain-containing protein</fullName>
    </recommendedName>
</protein>
<accession>A0A8K0KGP5</accession>
<sequence>MEHKEECPINHDGSAGRMEVDAVLENFQRSEKRFGVRYGIYAGDGDAKTFKDVLDRQPYGEVFKVIKSECVGHLEKRICSRLRNIKRNC</sequence>
<dbReference type="InterPro" id="IPR049012">
    <property type="entry name" value="Mutator_transp_dom"/>
</dbReference>
<dbReference type="OrthoDB" id="10060618at2759"/>
<reference evidence="2" key="1">
    <citation type="submission" date="2013-04" db="EMBL/GenBank/DDBJ databases">
        <authorList>
            <person name="Qu J."/>
            <person name="Murali S.C."/>
            <person name="Bandaranaike D."/>
            <person name="Bellair M."/>
            <person name="Blankenburg K."/>
            <person name="Chao H."/>
            <person name="Dinh H."/>
            <person name="Doddapaneni H."/>
            <person name="Downs B."/>
            <person name="Dugan-Rocha S."/>
            <person name="Elkadiri S."/>
            <person name="Gnanaolivu R.D."/>
            <person name="Hernandez B."/>
            <person name="Javaid M."/>
            <person name="Jayaseelan J.C."/>
            <person name="Lee S."/>
            <person name="Li M."/>
            <person name="Ming W."/>
            <person name="Munidasa M."/>
            <person name="Muniz J."/>
            <person name="Nguyen L."/>
            <person name="Ongeri F."/>
            <person name="Osuji N."/>
            <person name="Pu L.-L."/>
            <person name="Puazo M."/>
            <person name="Qu C."/>
            <person name="Quiroz J."/>
            <person name="Raj R."/>
            <person name="Weissenberger G."/>
            <person name="Xin Y."/>
            <person name="Zou X."/>
            <person name="Han Y."/>
            <person name="Richards S."/>
            <person name="Worley K."/>
            <person name="Muzny D."/>
            <person name="Gibbs R."/>
        </authorList>
    </citation>
    <scope>NUCLEOTIDE SEQUENCE</scope>
    <source>
        <strain evidence="2">Sampled in the wild</strain>
    </source>
</reference>
<feature type="domain" description="Mutator-like transposase" evidence="1">
    <location>
        <begin position="4"/>
        <end position="85"/>
    </location>
</feature>
<dbReference type="Proteomes" id="UP000792457">
    <property type="component" value="Unassembled WGS sequence"/>
</dbReference>
<evidence type="ECO:0000313" key="2">
    <source>
        <dbReference type="EMBL" id="KAG8233370.1"/>
    </source>
</evidence>
<evidence type="ECO:0000313" key="3">
    <source>
        <dbReference type="Proteomes" id="UP000792457"/>
    </source>
</evidence>
<name>A0A8K0KGP5_LADFU</name>